<dbReference type="EMBL" id="NEVP01000017">
    <property type="protein sequence ID" value="OZI42757.1"/>
    <property type="molecule type" value="Genomic_DNA"/>
</dbReference>
<proteinExistence type="predicted"/>
<feature type="domain" description="Pyridoxamine 5'-phosphate oxidase N-terminal" evidence="1">
    <location>
        <begin position="34"/>
        <end position="153"/>
    </location>
</feature>
<sequence length="207" mass="22673">MSLDPHRITDAAALHALYGEPAQPSLAKEVDYVHPHYRAFIEAAPFAVLATQGEGGLDASPRGDPSGFVTVADERTLLLPDRRGNNRIDSLRNILQDPRVALLFLIPGVGETLRVNGRAEISVDPALLARFEMDGKLPRSVLRIHVDTVYFQCARAIVRSGLWDPARQIERSALPSTGRILADVSAGTIDGVKYDQEQPARLRATLY</sequence>
<evidence type="ECO:0000313" key="2">
    <source>
        <dbReference type="EMBL" id="OZI42757.1"/>
    </source>
</evidence>
<name>A0A261T0G4_9BORD</name>
<dbReference type="NCBIfam" id="TIGR04025">
    <property type="entry name" value="PPOX_FMN_DR2398"/>
    <property type="match status" value="1"/>
</dbReference>
<dbReference type="OrthoDB" id="9796486at2"/>
<dbReference type="SUPFAM" id="SSF50475">
    <property type="entry name" value="FMN-binding split barrel"/>
    <property type="match status" value="1"/>
</dbReference>
<reference evidence="2 3" key="1">
    <citation type="submission" date="2017-05" db="EMBL/GenBank/DDBJ databases">
        <title>Complete and WGS of Bordetella genogroups.</title>
        <authorList>
            <person name="Spilker T."/>
            <person name="LiPuma J."/>
        </authorList>
    </citation>
    <scope>NUCLEOTIDE SEQUENCE [LARGE SCALE GENOMIC DNA]</scope>
    <source>
        <strain evidence="2 3">AU10456</strain>
    </source>
</reference>
<dbReference type="InterPro" id="IPR024029">
    <property type="entry name" value="Pyridox_Oxase_FMN-dep"/>
</dbReference>
<accession>A0A261T0G4</accession>
<evidence type="ECO:0000259" key="1">
    <source>
        <dbReference type="Pfam" id="PF01243"/>
    </source>
</evidence>
<protein>
    <submittedName>
        <fullName evidence="2">Flavin-nucleotide-binding protein</fullName>
    </submittedName>
</protein>
<comment type="caution">
    <text evidence="2">The sequence shown here is derived from an EMBL/GenBank/DDBJ whole genome shotgun (WGS) entry which is preliminary data.</text>
</comment>
<organism evidence="2 3">
    <name type="scientific">Bordetella genomosp. 5</name>
    <dbReference type="NCBI Taxonomy" id="1395608"/>
    <lineage>
        <taxon>Bacteria</taxon>
        <taxon>Pseudomonadati</taxon>
        <taxon>Pseudomonadota</taxon>
        <taxon>Betaproteobacteria</taxon>
        <taxon>Burkholderiales</taxon>
        <taxon>Alcaligenaceae</taxon>
        <taxon>Bordetella</taxon>
    </lineage>
</organism>
<evidence type="ECO:0000313" key="3">
    <source>
        <dbReference type="Proteomes" id="UP000216913"/>
    </source>
</evidence>
<dbReference type="InterPro" id="IPR011576">
    <property type="entry name" value="Pyridox_Oxase_N"/>
</dbReference>
<dbReference type="Gene3D" id="2.30.110.10">
    <property type="entry name" value="Electron Transport, Fmn-binding Protein, Chain A"/>
    <property type="match status" value="1"/>
</dbReference>
<dbReference type="PANTHER" id="PTHR42815">
    <property type="entry name" value="FAD-BINDING, PUTATIVE (AFU_ORTHOLOGUE AFUA_6G07600)-RELATED"/>
    <property type="match status" value="1"/>
</dbReference>
<dbReference type="Proteomes" id="UP000216913">
    <property type="component" value="Unassembled WGS sequence"/>
</dbReference>
<dbReference type="InterPro" id="IPR012349">
    <property type="entry name" value="Split_barrel_FMN-bd"/>
</dbReference>
<dbReference type="RefSeq" id="WP_094804628.1">
    <property type="nucleotide sequence ID" value="NZ_NEVN01000013.1"/>
</dbReference>
<dbReference type="Pfam" id="PF01243">
    <property type="entry name" value="PNPOx_N"/>
    <property type="match status" value="1"/>
</dbReference>
<gene>
    <name evidence="2" type="ORF">CAL25_23955</name>
</gene>
<dbReference type="AlphaFoldDB" id="A0A261T0G4"/>
<dbReference type="PANTHER" id="PTHR42815:SF2">
    <property type="entry name" value="FAD-BINDING, PUTATIVE (AFU_ORTHOLOGUE AFUA_6G07600)-RELATED"/>
    <property type="match status" value="1"/>
</dbReference>
<keyword evidence="3" id="KW-1185">Reference proteome</keyword>